<evidence type="ECO:0000313" key="3">
    <source>
        <dbReference type="Proteomes" id="UP001614394"/>
    </source>
</evidence>
<comment type="caution">
    <text evidence="2">The sequence shown here is derived from an EMBL/GenBank/DDBJ whole genome shotgun (WGS) entry which is preliminary data.</text>
</comment>
<gene>
    <name evidence="2" type="ORF">ACIGXA_20625</name>
</gene>
<dbReference type="EMBL" id="JBITYG010000006">
    <property type="protein sequence ID" value="MFI9102926.1"/>
    <property type="molecule type" value="Genomic_DNA"/>
</dbReference>
<accession>A0ABW8CC37</accession>
<sequence length="117" mass="12123">MLPNVATVGSGDGAGGVGTPAPTAPADQKVVRIQTRFDSVTLQSHTGDAVFPTSLPFNVQSEVSFTVGGMAVYHGNNTDYIVNVMVDGGSARAFCEPTTREGTCQVGYRDVPVITMG</sequence>
<feature type="region of interest" description="Disordered" evidence="1">
    <location>
        <begin position="1"/>
        <end position="26"/>
    </location>
</feature>
<dbReference type="RefSeq" id="WP_399651195.1">
    <property type="nucleotide sequence ID" value="NZ_JBITYG010000006.1"/>
</dbReference>
<organism evidence="2 3">
    <name type="scientific">Streptomyces fildesensis</name>
    <dbReference type="NCBI Taxonomy" id="375757"/>
    <lineage>
        <taxon>Bacteria</taxon>
        <taxon>Bacillati</taxon>
        <taxon>Actinomycetota</taxon>
        <taxon>Actinomycetes</taxon>
        <taxon>Kitasatosporales</taxon>
        <taxon>Streptomycetaceae</taxon>
        <taxon>Streptomyces</taxon>
    </lineage>
</organism>
<proteinExistence type="predicted"/>
<reference evidence="2 3" key="1">
    <citation type="submission" date="2024-10" db="EMBL/GenBank/DDBJ databases">
        <title>The Natural Products Discovery Center: Release of the First 8490 Sequenced Strains for Exploring Actinobacteria Biosynthetic Diversity.</title>
        <authorList>
            <person name="Kalkreuter E."/>
            <person name="Kautsar S.A."/>
            <person name="Yang D."/>
            <person name="Bader C.D."/>
            <person name="Teijaro C.N."/>
            <person name="Fluegel L."/>
            <person name="Davis C.M."/>
            <person name="Simpson J.R."/>
            <person name="Lauterbach L."/>
            <person name="Steele A.D."/>
            <person name="Gui C."/>
            <person name="Meng S."/>
            <person name="Li G."/>
            <person name="Viehrig K."/>
            <person name="Ye F."/>
            <person name="Su P."/>
            <person name="Kiefer A.F."/>
            <person name="Nichols A."/>
            <person name="Cepeda A.J."/>
            <person name="Yan W."/>
            <person name="Fan B."/>
            <person name="Jiang Y."/>
            <person name="Adhikari A."/>
            <person name="Zheng C.-J."/>
            <person name="Schuster L."/>
            <person name="Cowan T.M."/>
            <person name="Smanski M.J."/>
            <person name="Chevrette M.G."/>
            <person name="De Carvalho L.P.S."/>
            <person name="Shen B."/>
        </authorList>
    </citation>
    <scope>NUCLEOTIDE SEQUENCE [LARGE SCALE GENOMIC DNA]</scope>
    <source>
        <strain evidence="2 3">NPDC053399</strain>
    </source>
</reference>
<name>A0ABW8CC37_9ACTN</name>
<evidence type="ECO:0000256" key="1">
    <source>
        <dbReference type="SAM" id="MobiDB-lite"/>
    </source>
</evidence>
<protein>
    <submittedName>
        <fullName evidence="2">Uncharacterized protein</fullName>
    </submittedName>
</protein>
<dbReference type="Proteomes" id="UP001614394">
    <property type="component" value="Unassembled WGS sequence"/>
</dbReference>
<keyword evidence="3" id="KW-1185">Reference proteome</keyword>
<evidence type="ECO:0000313" key="2">
    <source>
        <dbReference type="EMBL" id="MFI9102926.1"/>
    </source>
</evidence>